<dbReference type="Proteomes" id="UP000180098">
    <property type="component" value="Unassembled WGS sequence"/>
</dbReference>
<proteinExistence type="predicted"/>
<organism evidence="2 3">
    <name type="scientific">Anaerobacillus arseniciselenatis</name>
    <dbReference type="NCBI Taxonomy" id="85682"/>
    <lineage>
        <taxon>Bacteria</taxon>
        <taxon>Bacillati</taxon>
        <taxon>Bacillota</taxon>
        <taxon>Bacilli</taxon>
        <taxon>Bacillales</taxon>
        <taxon>Bacillaceae</taxon>
        <taxon>Anaerobacillus</taxon>
    </lineage>
</organism>
<keyword evidence="1" id="KW-1133">Transmembrane helix</keyword>
<dbReference type="EMBL" id="MLQQ01000038">
    <property type="protein sequence ID" value="OIJ10766.1"/>
    <property type="molecule type" value="Genomic_DNA"/>
</dbReference>
<gene>
    <name evidence="2" type="ORF">BKP35_13125</name>
</gene>
<feature type="transmembrane region" description="Helical" evidence="1">
    <location>
        <begin position="55"/>
        <end position="74"/>
    </location>
</feature>
<sequence length="86" mass="9723">MIEMKNRVKIFGFLFVFLIITPYQVFGHSPRDGLGGINSPWLAGQENPLEPGVNWWVLGTFAAINLGFILFGAIRKFNKNRKVSLN</sequence>
<keyword evidence="3" id="KW-1185">Reference proteome</keyword>
<evidence type="ECO:0000313" key="3">
    <source>
        <dbReference type="Proteomes" id="UP000180098"/>
    </source>
</evidence>
<name>A0A1S2LEH9_9BACI</name>
<reference evidence="2 3" key="1">
    <citation type="submission" date="2016-10" db="EMBL/GenBank/DDBJ databases">
        <title>Draft genome sequences of four alkaliphilic bacteria belonging to the Anaerobacillus genus.</title>
        <authorList>
            <person name="Bassil N.M."/>
            <person name="Lloyd J.R."/>
        </authorList>
    </citation>
    <scope>NUCLEOTIDE SEQUENCE [LARGE SCALE GENOMIC DNA]</scope>
    <source>
        <strain evidence="2 3">DSM 15340</strain>
    </source>
</reference>
<protein>
    <submittedName>
        <fullName evidence="2">Uncharacterized protein</fullName>
    </submittedName>
</protein>
<evidence type="ECO:0000256" key="1">
    <source>
        <dbReference type="SAM" id="Phobius"/>
    </source>
</evidence>
<keyword evidence="1" id="KW-0812">Transmembrane</keyword>
<dbReference type="AlphaFoldDB" id="A0A1S2LEH9"/>
<accession>A0A1S2LEH9</accession>
<evidence type="ECO:0000313" key="2">
    <source>
        <dbReference type="EMBL" id="OIJ10766.1"/>
    </source>
</evidence>
<keyword evidence="1" id="KW-0472">Membrane</keyword>
<comment type="caution">
    <text evidence="2">The sequence shown here is derived from an EMBL/GenBank/DDBJ whole genome shotgun (WGS) entry which is preliminary data.</text>
</comment>